<evidence type="ECO:0000259" key="6">
    <source>
        <dbReference type="PROSITE" id="PS51464"/>
    </source>
</evidence>
<evidence type="ECO:0000313" key="7">
    <source>
        <dbReference type="EMBL" id="TFZ41108.1"/>
    </source>
</evidence>
<evidence type="ECO:0000256" key="3">
    <source>
        <dbReference type="ARBA" id="ARBA00023163"/>
    </source>
</evidence>
<dbReference type="PROSITE" id="PS51464">
    <property type="entry name" value="SIS"/>
    <property type="match status" value="1"/>
</dbReference>
<sequence length="284" mass="32614">MKSTIVRIKEYKNNANGAEKKIVDFLLENPEQVVNYTIHELAEKTYSSASTIVRLCKKLGFKGYKDFQKSLVYELALRKEVLDEKTQEITREDSLESIIEKVTYKNVISLENTMKLIDLEILERCVDILDNANTINFFGMGSSLLVAKDAYLKFLRINKPCLISDDWHAQLLQARNITKNDVAIAISYSGMTEEVLRCVQTAKENNAPIIAITRFEENPLSSIADYNLYVSATEFIFRSGAMSSRISQLSIIDILFTAFINRNYDKYLKQFQKTHIQKPYKSID</sequence>
<dbReference type="InterPro" id="IPR036388">
    <property type="entry name" value="WH-like_DNA-bd_sf"/>
</dbReference>
<keyword evidence="8" id="KW-1185">Reference proteome</keyword>
<feature type="coiled-coil region" evidence="4">
    <location>
        <begin position="1"/>
        <end position="28"/>
    </location>
</feature>
<dbReference type="CDD" id="cd05013">
    <property type="entry name" value="SIS_RpiR"/>
    <property type="match status" value="1"/>
</dbReference>
<keyword evidence="2" id="KW-0238">DNA-binding</keyword>
<feature type="domain" description="SIS" evidence="6">
    <location>
        <begin position="125"/>
        <end position="265"/>
    </location>
</feature>
<keyword evidence="4" id="KW-0175">Coiled coil</keyword>
<dbReference type="SUPFAM" id="SSF46689">
    <property type="entry name" value="Homeodomain-like"/>
    <property type="match status" value="1"/>
</dbReference>
<dbReference type="Gene3D" id="3.40.50.10490">
    <property type="entry name" value="Glucose-6-phosphate isomerase like protein, domain 1"/>
    <property type="match status" value="1"/>
</dbReference>
<dbReference type="EMBL" id="SRIB01000003">
    <property type="protein sequence ID" value="TFZ41108.1"/>
    <property type="molecule type" value="Genomic_DNA"/>
</dbReference>
<reference evidence="7 8" key="1">
    <citation type="submission" date="2019-03" db="EMBL/GenBank/DDBJ databases">
        <title>Draft genome sequence data and analysis of a Fermenting Bacterium, Soehngenia longevitae strain 1933PT, isolated from petroleum reservoir in Azerbaijan.</title>
        <authorList>
            <person name="Grouzdev D.S."/>
            <person name="Bidzhieva S.K."/>
            <person name="Sokolova D.S."/>
            <person name="Tourova T.P."/>
            <person name="Poltaraus A.B."/>
            <person name="Nazina T.N."/>
        </authorList>
    </citation>
    <scope>NUCLEOTIDE SEQUENCE [LARGE SCALE GENOMIC DNA]</scope>
    <source>
        <strain evidence="7 8">1933P</strain>
    </source>
</reference>
<dbReference type="Pfam" id="PF01380">
    <property type="entry name" value="SIS"/>
    <property type="match status" value="1"/>
</dbReference>
<name>A0A4Z0D8A4_9FIRM</name>
<dbReference type="GO" id="GO:0097367">
    <property type="term" value="F:carbohydrate derivative binding"/>
    <property type="evidence" value="ECO:0007669"/>
    <property type="project" value="InterPro"/>
</dbReference>
<dbReference type="Pfam" id="PF01418">
    <property type="entry name" value="HTH_6"/>
    <property type="match status" value="1"/>
</dbReference>
<dbReference type="OrthoDB" id="63027at2"/>
<organism evidence="7 8">
    <name type="scientific">Soehngenia longivitae</name>
    <dbReference type="NCBI Taxonomy" id="2562294"/>
    <lineage>
        <taxon>Bacteria</taxon>
        <taxon>Bacillati</taxon>
        <taxon>Bacillota</taxon>
        <taxon>Tissierellia</taxon>
        <taxon>Tissierellales</taxon>
        <taxon>Tissierellaceae</taxon>
        <taxon>Soehngenia</taxon>
    </lineage>
</organism>
<dbReference type="Gene3D" id="1.10.10.10">
    <property type="entry name" value="Winged helix-like DNA-binding domain superfamily/Winged helix DNA-binding domain"/>
    <property type="match status" value="1"/>
</dbReference>
<accession>A0A4Z0D8A4</accession>
<dbReference type="PANTHER" id="PTHR30514">
    <property type="entry name" value="GLUCOKINASE"/>
    <property type="match status" value="1"/>
</dbReference>
<dbReference type="InterPro" id="IPR047640">
    <property type="entry name" value="RpiR-like"/>
</dbReference>
<dbReference type="PANTHER" id="PTHR30514:SF1">
    <property type="entry name" value="HTH-TYPE TRANSCRIPTIONAL REGULATOR HEXR-RELATED"/>
    <property type="match status" value="1"/>
</dbReference>
<dbReference type="InterPro" id="IPR009057">
    <property type="entry name" value="Homeodomain-like_sf"/>
</dbReference>
<dbReference type="GO" id="GO:0003677">
    <property type="term" value="F:DNA binding"/>
    <property type="evidence" value="ECO:0007669"/>
    <property type="project" value="UniProtKB-KW"/>
</dbReference>
<proteinExistence type="predicted"/>
<evidence type="ECO:0000313" key="8">
    <source>
        <dbReference type="Proteomes" id="UP000298381"/>
    </source>
</evidence>
<dbReference type="PROSITE" id="PS51071">
    <property type="entry name" value="HTH_RPIR"/>
    <property type="match status" value="1"/>
</dbReference>
<evidence type="ECO:0000256" key="4">
    <source>
        <dbReference type="SAM" id="Coils"/>
    </source>
</evidence>
<dbReference type="GO" id="GO:1901135">
    <property type="term" value="P:carbohydrate derivative metabolic process"/>
    <property type="evidence" value="ECO:0007669"/>
    <property type="project" value="InterPro"/>
</dbReference>
<feature type="domain" description="HTH rpiR-type" evidence="5">
    <location>
        <begin position="2"/>
        <end position="78"/>
    </location>
</feature>
<dbReference type="InterPro" id="IPR035472">
    <property type="entry name" value="RpiR-like_SIS"/>
</dbReference>
<protein>
    <submittedName>
        <fullName evidence="7">MurR/RpiR family transcriptional regulator</fullName>
    </submittedName>
</protein>
<dbReference type="Proteomes" id="UP000298381">
    <property type="component" value="Unassembled WGS sequence"/>
</dbReference>
<dbReference type="InterPro" id="IPR000281">
    <property type="entry name" value="HTH_RpiR"/>
</dbReference>
<dbReference type="InterPro" id="IPR046348">
    <property type="entry name" value="SIS_dom_sf"/>
</dbReference>
<dbReference type="InterPro" id="IPR001347">
    <property type="entry name" value="SIS_dom"/>
</dbReference>
<dbReference type="AlphaFoldDB" id="A0A4Z0D8A4"/>
<keyword evidence="3" id="KW-0804">Transcription</keyword>
<dbReference type="SUPFAM" id="SSF53697">
    <property type="entry name" value="SIS domain"/>
    <property type="match status" value="1"/>
</dbReference>
<evidence type="ECO:0000256" key="2">
    <source>
        <dbReference type="ARBA" id="ARBA00023125"/>
    </source>
</evidence>
<comment type="caution">
    <text evidence="7">The sequence shown here is derived from an EMBL/GenBank/DDBJ whole genome shotgun (WGS) entry which is preliminary data.</text>
</comment>
<dbReference type="RefSeq" id="WP_135270589.1">
    <property type="nucleotide sequence ID" value="NZ_SRIB01000003.1"/>
</dbReference>
<keyword evidence="1" id="KW-0805">Transcription regulation</keyword>
<evidence type="ECO:0000256" key="1">
    <source>
        <dbReference type="ARBA" id="ARBA00023015"/>
    </source>
</evidence>
<dbReference type="GO" id="GO:0003700">
    <property type="term" value="F:DNA-binding transcription factor activity"/>
    <property type="evidence" value="ECO:0007669"/>
    <property type="project" value="InterPro"/>
</dbReference>
<evidence type="ECO:0000259" key="5">
    <source>
        <dbReference type="PROSITE" id="PS51071"/>
    </source>
</evidence>
<gene>
    <name evidence="7" type="ORF">E4100_03140</name>
</gene>